<keyword evidence="4 6" id="KW-0238">DNA-binding</keyword>
<evidence type="ECO:0000259" key="8">
    <source>
        <dbReference type="Pfam" id="PF08281"/>
    </source>
</evidence>
<dbReference type="NCBIfam" id="TIGR02937">
    <property type="entry name" value="sigma70-ECF"/>
    <property type="match status" value="1"/>
</dbReference>
<dbReference type="GO" id="GO:0003677">
    <property type="term" value="F:DNA binding"/>
    <property type="evidence" value="ECO:0007669"/>
    <property type="project" value="UniProtKB-KW"/>
</dbReference>
<protein>
    <recommendedName>
        <fullName evidence="6">RNA polymerase sigma factor</fullName>
    </recommendedName>
</protein>
<dbReference type="Gene3D" id="1.10.1740.10">
    <property type="match status" value="1"/>
</dbReference>
<organism evidence="9 10">
    <name type="scientific">Chitinophaga flava</name>
    <dbReference type="NCBI Taxonomy" id="2259036"/>
    <lineage>
        <taxon>Bacteria</taxon>
        <taxon>Pseudomonadati</taxon>
        <taxon>Bacteroidota</taxon>
        <taxon>Chitinophagia</taxon>
        <taxon>Chitinophagales</taxon>
        <taxon>Chitinophagaceae</taxon>
        <taxon>Chitinophaga</taxon>
    </lineage>
</organism>
<dbReference type="InterPro" id="IPR007627">
    <property type="entry name" value="RNA_pol_sigma70_r2"/>
</dbReference>
<evidence type="ECO:0000256" key="6">
    <source>
        <dbReference type="RuleBase" id="RU000716"/>
    </source>
</evidence>
<dbReference type="OrthoDB" id="799938at2"/>
<dbReference type="GO" id="GO:0006352">
    <property type="term" value="P:DNA-templated transcription initiation"/>
    <property type="evidence" value="ECO:0007669"/>
    <property type="project" value="InterPro"/>
</dbReference>
<dbReference type="InterPro" id="IPR013249">
    <property type="entry name" value="RNA_pol_sigma70_r4_t2"/>
</dbReference>
<evidence type="ECO:0000256" key="2">
    <source>
        <dbReference type="ARBA" id="ARBA00023015"/>
    </source>
</evidence>
<dbReference type="InterPro" id="IPR000838">
    <property type="entry name" value="RNA_pol_sigma70_ECF_CS"/>
</dbReference>
<evidence type="ECO:0000259" key="7">
    <source>
        <dbReference type="Pfam" id="PF04542"/>
    </source>
</evidence>
<comment type="caution">
    <text evidence="9">The sequence shown here is derived from an EMBL/GenBank/DDBJ whole genome shotgun (WGS) entry which is preliminary data.</text>
</comment>
<dbReference type="PANTHER" id="PTHR43133:SF8">
    <property type="entry name" value="RNA POLYMERASE SIGMA FACTOR HI_1459-RELATED"/>
    <property type="match status" value="1"/>
</dbReference>
<accession>A0A365XT26</accession>
<dbReference type="AlphaFoldDB" id="A0A365XT26"/>
<feature type="domain" description="RNA polymerase sigma factor 70 region 4 type 2" evidence="8">
    <location>
        <begin position="141"/>
        <end position="186"/>
    </location>
</feature>
<dbReference type="EMBL" id="QFFJ01000002">
    <property type="protein sequence ID" value="RBL89526.1"/>
    <property type="molecule type" value="Genomic_DNA"/>
</dbReference>
<evidence type="ECO:0000256" key="1">
    <source>
        <dbReference type="ARBA" id="ARBA00010641"/>
    </source>
</evidence>
<reference evidence="9 10" key="1">
    <citation type="submission" date="2018-05" db="EMBL/GenBank/DDBJ databases">
        <title>Chitinophaga sp. K3CV102501T nov., isolated from isolated from a monsoon evergreen broad-leaved forest soil.</title>
        <authorList>
            <person name="Lv Y."/>
        </authorList>
    </citation>
    <scope>NUCLEOTIDE SEQUENCE [LARGE SCALE GENOMIC DNA]</scope>
    <source>
        <strain evidence="9 10">GDMCC 1.1325</strain>
    </source>
</reference>
<proteinExistence type="inferred from homology"/>
<keyword evidence="2 6" id="KW-0805">Transcription regulation</keyword>
<dbReference type="Pfam" id="PF04542">
    <property type="entry name" value="Sigma70_r2"/>
    <property type="match status" value="1"/>
</dbReference>
<dbReference type="SUPFAM" id="SSF88946">
    <property type="entry name" value="Sigma2 domain of RNA polymerase sigma factors"/>
    <property type="match status" value="1"/>
</dbReference>
<dbReference type="GO" id="GO:0016987">
    <property type="term" value="F:sigma factor activity"/>
    <property type="evidence" value="ECO:0007669"/>
    <property type="project" value="UniProtKB-KW"/>
</dbReference>
<keyword evidence="3 6" id="KW-0731">Sigma factor</keyword>
<dbReference type="PROSITE" id="PS01063">
    <property type="entry name" value="SIGMA70_ECF"/>
    <property type="match status" value="1"/>
</dbReference>
<evidence type="ECO:0000313" key="10">
    <source>
        <dbReference type="Proteomes" id="UP000253410"/>
    </source>
</evidence>
<dbReference type="PANTHER" id="PTHR43133">
    <property type="entry name" value="RNA POLYMERASE ECF-TYPE SIGMA FACTO"/>
    <property type="match status" value="1"/>
</dbReference>
<dbReference type="InterPro" id="IPR039425">
    <property type="entry name" value="RNA_pol_sigma-70-like"/>
</dbReference>
<evidence type="ECO:0000313" key="9">
    <source>
        <dbReference type="EMBL" id="RBL89526.1"/>
    </source>
</evidence>
<dbReference type="InterPro" id="IPR013325">
    <property type="entry name" value="RNA_pol_sigma_r2"/>
</dbReference>
<dbReference type="InterPro" id="IPR013324">
    <property type="entry name" value="RNA_pol_sigma_r3/r4-like"/>
</dbReference>
<dbReference type="InterPro" id="IPR014284">
    <property type="entry name" value="RNA_pol_sigma-70_dom"/>
</dbReference>
<comment type="similarity">
    <text evidence="1 6">Belongs to the sigma-70 factor family. ECF subfamily.</text>
</comment>
<name>A0A365XT26_9BACT</name>
<dbReference type="InterPro" id="IPR036388">
    <property type="entry name" value="WH-like_DNA-bd_sf"/>
</dbReference>
<keyword evidence="5 6" id="KW-0804">Transcription</keyword>
<dbReference type="Proteomes" id="UP000253410">
    <property type="component" value="Unassembled WGS sequence"/>
</dbReference>
<dbReference type="Pfam" id="PF08281">
    <property type="entry name" value="Sigma70_r4_2"/>
    <property type="match status" value="1"/>
</dbReference>
<gene>
    <name evidence="9" type="ORF">DF182_23735</name>
</gene>
<keyword evidence="10" id="KW-1185">Reference proteome</keyword>
<evidence type="ECO:0000256" key="3">
    <source>
        <dbReference type="ARBA" id="ARBA00023082"/>
    </source>
</evidence>
<dbReference type="Gene3D" id="1.10.10.10">
    <property type="entry name" value="Winged helix-like DNA-binding domain superfamily/Winged helix DNA-binding domain"/>
    <property type="match status" value="1"/>
</dbReference>
<dbReference type="SUPFAM" id="SSF88659">
    <property type="entry name" value="Sigma3 and sigma4 domains of RNA polymerase sigma factors"/>
    <property type="match status" value="1"/>
</dbReference>
<evidence type="ECO:0000256" key="4">
    <source>
        <dbReference type="ARBA" id="ARBA00023125"/>
    </source>
</evidence>
<sequence>MPAGRGLDNPINNMYFSPMQHEWEKESELLLLVAEGDQQAFTVLVKRYRRNVYTTALKLLHQPVLAEEVLQDVFLKVWLKRAELPEVTHFPAWLNGVARNTIYTAFHRSLKEKVSPVGVLEENIQADNNAEDPLLDKEYTQLLDKAVSRLPLRQQQTYRLIRQEGFKRAEVAAMLGVSPETVKFNLDEANRKVRAYCLAQLPLGALLLLMNIR</sequence>
<evidence type="ECO:0000256" key="5">
    <source>
        <dbReference type="ARBA" id="ARBA00023163"/>
    </source>
</evidence>
<feature type="domain" description="RNA polymerase sigma-70 region 2" evidence="7">
    <location>
        <begin position="44"/>
        <end position="107"/>
    </location>
</feature>